<sequence length="49" mass="5457">MPAIFVGGSLPCGAKREISSDFPERCHNYTICAAMACRNLRIKRIQCLD</sequence>
<protein>
    <submittedName>
        <fullName evidence="1">R3 protein</fullName>
    </submittedName>
</protein>
<proteinExistence type="evidence at transcript level"/>
<reference evidence="1" key="1">
    <citation type="submission" date="2002-11" db="EMBL/GenBank/DDBJ databases">
        <title>Immunoscreening of Toxoplasma tachyzoite cDNA Library with Sera of Infected Rats.</title>
        <authorList>
            <person name="Jiang L."/>
            <person name="Shu H."/>
            <person name="Wu X."/>
            <person name="Cai L."/>
            <person name="Wang D."/>
            <person name="Luo S."/>
            <person name="Liu D."/>
        </authorList>
    </citation>
    <scope>NUCLEOTIDE SEQUENCE</scope>
    <source>
        <strain evidence="1">RH</strain>
    </source>
</reference>
<accession>Q8I7P2</accession>
<evidence type="ECO:0000313" key="1">
    <source>
        <dbReference type="EMBL" id="AAO12055.1"/>
    </source>
</evidence>
<dbReference type="EMBL" id="AY185205">
    <property type="protein sequence ID" value="AAO12055.1"/>
    <property type="molecule type" value="mRNA"/>
</dbReference>
<name>Q8I7P2_TOXGO</name>
<dbReference type="AlphaFoldDB" id="Q8I7P2"/>
<organism evidence="1">
    <name type="scientific">Toxoplasma gondii</name>
    <dbReference type="NCBI Taxonomy" id="5811"/>
    <lineage>
        <taxon>Eukaryota</taxon>
        <taxon>Sar</taxon>
        <taxon>Alveolata</taxon>
        <taxon>Apicomplexa</taxon>
        <taxon>Conoidasida</taxon>
        <taxon>Coccidia</taxon>
        <taxon>Eucoccidiorida</taxon>
        <taxon>Eimeriorina</taxon>
        <taxon>Sarcocystidae</taxon>
        <taxon>Toxoplasma</taxon>
    </lineage>
</organism>